<evidence type="ECO:0000256" key="1">
    <source>
        <dbReference type="SAM" id="MobiDB-lite"/>
    </source>
</evidence>
<proteinExistence type="predicted"/>
<reference evidence="2 3" key="1">
    <citation type="journal article" date="2019" name="Sci. Rep.">
        <title>Orb-weaving spider Araneus ventricosus genome elucidates the spidroin gene catalogue.</title>
        <authorList>
            <person name="Kono N."/>
            <person name="Nakamura H."/>
            <person name="Ohtoshi R."/>
            <person name="Moran D.A.P."/>
            <person name="Shinohara A."/>
            <person name="Yoshida Y."/>
            <person name="Fujiwara M."/>
            <person name="Mori M."/>
            <person name="Tomita M."/>
            <person name="Arakawa K."/>
        </authorList>
    </citation>
    <scope>NUCLEOTIDE SEQUENCE [LARGE SCALE GENOMIC DNA]</scope>
</reference>
<sequence length="95" mass="10251">MKESLLTRFLEELSVTVSSSVQFQIVDDAVGSWKEVEIPESELEGAEPSQLQEGVDAVGGRVPAWESGTADHATRGGEEGRSTHVAVTLPWGGWR</sequence>
<feature type="region of interest" description="Disordered" evidence="1">
    <location>
        <begin position="62"/>
        <end position="95"/>
    </location>
</feature>
<accession>A0A4Y2L3P9</accession>
<name>A0A4Y2L3P9_ARAVE</name>
<keyword evidence="3" id="KW-1185">Reference proteome</keyword>
<comment type="caution">
    <text evidence="2">The sequence shown here is derived from an EMBL/GenBank/DDBJ whole genome shotgun (WGS) entry which is preliminary data.</text>
</comment>
<dbReference type="Proteomes" id="UP000499080">
    <property type="component" value="Unassembled WGS sequence"/>
</dbReference>
<evidence type="ECO:0000313" key="2">
    <source>
        <dbReference type="EMBL" id="GBN08423.1"/>
    </source>
</evidence>
<gene>
    <name evidence="2" type="ORF">AVEN_84246_1</name>
</gene>
<dbReference type="EMBL" id="BGPR01005260">
    <property type="protein sequence ID" value="GBN08423.1"/>
    <property type="molecule type" value="Genomic_DNA"/>
</dbReference>
<dbReference type="AlphaFoldDB" id="A0A4Y2L3P9"/>
<protein>
    <submittedName>
        <fullName evidence="2">Uncharacterized protein</fullName>
    </submittedName>
</protein>
<feature type="compositionally biased region" description="Basic and acidic residues" evidence="1">
    <location>
        <begin position="72"/>
        <end position="82"/>
    </location>
</feature>
<evidence type="ECO:0000313" key="3">
    <source>
        <dbReference type="Proteomes" id="UP000499080"/>
    </source>
</evidence>
<organism evidence="2 3">
    <name type="scientific">Araneus ventricosus</name>
    <name type="common">Orbweaver spider</name>
    <name type="synonym">Epeira ventricosa</name>
    <dbReference type="NCBI Taxonomy" id="182803"/>
    <lineage>
        <taxon>Eukaryota</taxon>
        <taxon>Metazoa</taxon>
        <taxon>Ecdysozoa</taxon>
        <taxon>Arthropoda</taxon>
        <taxon>Chelicerata</taxon>
        <taxon>Arachnida</taxon>
        <taxon>Araneae</taxon>
        <taxon>Araneomorphae</taxon>
        <taxon>Entelegynae</taxon>
        <taxon>Araneoidea</taxon>
        <taxon>Araneidae</taxon>
        <taxon>Araneus</taxon>
    </lineage>
</organism>